<dbReference type="Gene3D" id="3.30.450.40">
    <property type="match status" value="1"/>
</dbReference>
<sequence length="708" mass="80635">MNQMFKFNQHVQDAFSALTGLNIVIVDSTGNELTTVSGNCSFTELVYEKYGHKSYFAQFLQPLLAIKHTVLVDSPLGGKVIVSPIIPSGGNRYFIIAGYIVDAFTKKYLYTRVSQFFSETEQLTLALNNVTILDQQEIQYKFKQINEFSKIVTYKSRVLFEKKQGEEHLKLVNESLDCIIQGTVTVSSFIKSLQVSNMNIDIIGAAIETENDLFSVVSTTGKDGDKLYGHTFQIGEGFLGQALATNKPQFWRDISTDPRVNLFTRNGIEVQSLICTPFYVNNKVYGVLFGLSSDKMLYEHDIENFKIYATLLSTLSTMETLKEDQHNHLMKLSTFNEIFKVITSVEDIKRVLYILVDISINIVRGPFSCILFINEEDHNKVDIVSRGMSQIEINDYCQHVATRFLSAEALKKLNFNYTSSTTSWGTEVLEFPLFFNQKLYGVLCVGISDQTKSDSYRSFLASLAVAGGISIHLRLNNKSHMPDNKAITMLYYSLQHTNLEQFHLNEKVRKILLEYLVYTNRPLDDAMDKASQLISYRPEFLKEYISDQNILSILEGYWEAVERKVALNEKSDILALISHYVLHNENIESIRNLTHISESKRSSFIQFISQVNITESEIMISSENKSPINMEERSPKSKITEDLKLSKRELDVLDLVLKGYSNSDIANTLFISDHTVKNHMTKILQKLDCTDRSQAIAKVYQMGYSPNS</sequence>
<dbReference type="PROSITE" id="PS50043">
    <property type="entry name" value="HTH_LUXR_2"/>
    <property type="match status" value="1"/>
</dbReference>
<evidence type="ECO:0000313" key="6">
    <source>
        <dbReference type="Proteomes" id="UP000001401"/>
    </source>
</evidence>
<dbReference type="HOGENOM" id="CLU_389650_0_0_9"/>
<dbReference type="PRINTS" id="PR00038">
    <property type="entry name" value="HTHLUXR"/>
</dbReference>
<dbReference type="SUPFAM" id="SSF46894">
    <property type="entry name" value="C-terminal effector domain of the bipartite response regulators"/>
    <property type="match status" value="1"/>
</dbReference>
<dbReference type="Pfam" id="PF10114">
    <property type="entry name" value="PocR"/>
    <property type="match status" value="1"/>
</dbReference>
<name>E6U2A6_EVAC2</name>
<dbReference type="InterPro" id="IPR029016">
    <property type="entry name" value="GAF-like_dom_sf"/>
</dbReference>
<evidence type="ECO:0000256" key="2">
    <source>
        <dbReference type="ARBA" id="ARBA00023125"/>
    </source>
</evidence>
<keyword evidence="2" id="KW-0238">DNA-binding</keyword>
<dbReference type="SUPFAM" id="SSF55781">
    <property type="entry name" value="GAF domain-like"/>
    <property type="match status" value="2"/>
</dbReference>
<dbReference type="Gene3D" id="1.10.10.10">
    <property type="entry name" value="Winged helix-like DNA-binding domain superfamily/Winged helix DNA-binding domain"/>
    <property type="match status" value="1"/>
</dbReference>
<dbReference type="AlphaFoldDB" id="E6U2A6"/>
<dbReference type="InterPro" id="IPR016032">
    <property type="entry name" value="Sig_transdc_resp-reg_C-effctor"/>
</dbReference>
<keyword evidence="6" id="KW-1185">Reference proteome</keyword>
<evidence type="ECO:0000256" key="1">
    <source>
        <dbReference type="ARBA" id="ARBA00023015"/>
    </source>
</evidence>
<organism evidence="5 6">
    <name type="scientific">Evansella cellulosilytica (strain ATCC 21833 / DSM 2522 / FERM P-1141 / JCM 9156 / N-4)</name>
    <name type="common">Bacillus cellulosilyticus</name>
    <dbReference type="NCBI Taxonomy" id="649639"/>
    <lineage>
        <taxon>Bacteria</taxon>
        <taxon>Bacillati</taxon>
        <taxon>Bacillota</taxon>
        <taxon>Bacilli</taxon>
        <taxon>Bacillales</taxon>
        <taxon>Bacillaceae</taxon>
        <taxon>Evansella</taxon>
    </lineage>
</organism>
<dbReference type="PANTHER" id="PTHR44688:SF16">
    <property type="entry name" value="DNA-BINDING TRANSCRIPTIONAL ACTIVATOR DEVR_DOSR"/>
    <property type="match status" value="1"/>
</dbReference>
<protein>
    <submittedName>
        <fullName evidence="5">Transcriptional regulator, LuxR family</fullName>
    </submittedName>
</protein>
<feature type="domain" description="HTH luxR-type" evidence="4">
    <location>
        <begin position="638"/>
        <end position="703"/>
    </location>
</feature>
<dbReference type="GO" id="GO:0003677">
    <property type="term" value="F:DNA binding"/>
    <property type="evidence" value="ECO:0007669"/>
    <property type="project" value="UniProtKB-KW"/>
</dbReference>
<dbReference type="InterPro" id="IPR003018">
    <property type="entry name" value="GAF"/>
</dbReference>
<dbReference type="PANTHER" id="PTHR44688">
    <property type="entry name" value="DNA-BINDING TRANSCRIPTIONAL ACTIVATOR DEVR_DOSR"/>
    <property type="match status" value="1"/>
</dbReference>
<keyword evidence="1" id="KW-0805">Transcription regulation</keyword>
<dbReference type="InterPro" id="IPR036388">
    <property type="entry name" value="WH-like_DNA-bd_sf"/>
</dbReference>
<dbReference type="InterPro" id="IPR000792">
    <property type="entry name" value="Tscrpt_reg_LuxR_C"/>
</dbReference>
<dbReference type="GO" id="GO:0045892">
    <property type="term" value="P:negative regulation of DNA-templated transcription"/>
    <property type="evidence" value="ECO:0007669"/>
    <property type="project" value="UniProtKB-ARBA"/>
</dbReference>
<dbReference type="OrthoDB" id="9808843at2"/>
<dbReference type="eggNOG" id="COG2197">
    <property type="taxonomic scope" value="Bacteria"/>
</dbReference>
<evidence type="ECO:0000259" key="4">
    <source>
        <dbReference type="PROSITE" id="PS50043"/>
    </source>
</evidence>
<dbReference type="RefSeq" id="WP_013488819.1">
    <property type="nucleotide sequence ID" value="NC_014829.1"/>
</dbReference>
<evidence type="ECO:0000256" key="3">
    <source>
        <dbReference type="ARBA" id="ARBA00023163"/>
    </source>
</evidence>
<dbReference type="CDD" id="cd06170">
    <property type="entry name" value="LuxR_C_like"/>
    <property type="match status" value="1"/>
</dbReference>
<dbReference type="EMBL" id="CP002394">
    <property type="protein sequence ID" value="ADU30484.1"/>
    <property type="molecule type" value="Genomic_DNA"/>
</dbReference>
<dbReference type="Pfam" id="PF00196">
    <property type="entry name" value="GerE"/>
    <property type="match status" value="1"/>
</dbReference>
<dbReference type="Proteomes" id="UP000001401">
    <property type="component" value="Chromosome"/>
</dbReference>
<proteinExistence type="predicted"/>
<dbReference type="Pfam" id="PF13185">
    <property type="entry name" value="GAF_2"/>
    <property type="match status" value="1"/>
</dbReference>
<accession>E6U2A6</accession>
<keyword evidence="3" id="KW-0804">Transcription</keyword>
<gene>
    <name evidence="5" type="ordered locus">Bcell_2224</name>
</gene>
<dbReference type="STRING" id="649639.Bcell_2224"/>
<reference evidence="5" key="1">
    <citation type="submission" date="2010-12" db="EMBL/GenBank/DDBJ databases">
        <title>Complete sequence of Bacillus cellulosilyticus DSM 2522.</title>
        <authorList>
            <consortium name="US DOE Joint Genome Institute"/>
            <person name="Lucas S."/>
            <person name="Copeland A."/>
            <person name="Lapidus A."/>
            <person name="Cheng J.-F."/>
            <person name="Bruce D."/>
            <person name="Goodwin L."/>
            <person name="Pitluck S."/>
            <person name="Chertkov O."/>
            <person name="Detter J.C."/>
            <person name="Han C."/>
            <person name="Tapia R."/>
            <person name="Land M."/>
            <person name="Hauser L."/>
            <person name="Jeffries C."/>
            <person name="Kyrpides N."/>
            <person name="Ivanova N."/>
            <person name="Mikhailova N."/>
            <person name="Brumm P."/>
            <person name="Mead D."/>
            <person name="Woyke T."/>
        </authorList>
    </citation>
    <scope>NUCLEOTIDE SEQUENCE [LARGE SCALE GENOMIC DNA]</scope>
    <source>
        <strain evidence="5">DSM 2522</strain>
    </source>
</reference>
<dbReference type="SMART" id="SM00421">
    <property type="entry name" value="HTH_LUXR"/>
    <property type="match status" value="1"/>
</dbReference>
<evidence type="ECO:0000313" key="5">
    <source>
        <dbReference type="EMBL" id="ADU30484.1"/>
    </source>
</evidence>
<dbReference type="InterPro" id="IPR018771">
    <property type="entry name" value="PocR_dom"/>
</dbReference>
<dbReference type="KEGG" id="bco:Bcell_2224"/>